<dbReference type="STRING" id="1464122.SAMN05421737_11112"/>
<evidence type="ECO:0000256" key="2">
    <source>
        <dbReference type="ARBA" id="ARBA00022840"/>
    </source>
</evidence>
<proteinExistence type="predicted"/>
<dbReference type="EMBL" id="FMYM01000011">
    <property type="protein sequence ID" value="SDC59708.1"/>
    <property type="molecule type" value="Genomic_DNA"/>
</dbReference>
<evidence type="ECO:0000313" key="4">
    <source>
        <dbReference type="EMBL" id="SDC59708.1"/>
    </source>
</evidence>
<dbReference type="Proteomes" id="UP000242662">
    <property type="component" value="Unassembled WGS sequence"/>
</dbReference>
<organism evidence="4 5">
    <name type="scientific">Shouchella lonarensis</name>
    <dbReference type="NCBI Taxonomy" id="1464122"/>
    <lineage>
        <taxon>Bacteria</taxon>
        <taxon>Bacillati</taxon>
        <taxon>Bacillota</taxon>
        <taxon>Bacilli</taxon>
        <taxon>Bacillales</taxon>
        <taxon>Bacillaceae</taxon>
        <taxon>Shouchella</taxon>
    </lineage>
</organism>
<dbReference type="GO" id="GO:0005524">
    <property type="term" value="F:ATP binding"/>
    <property type="evidence" value="ECO:0007669"/>
    <property type="project" value="UniProtKB-KW"/>
</dbReference>
<dbReference type="PROSITE" id="PS00211">
    <property type="entry name" value="ABC_TRANSPORTER_1"/>
    <property type="match status" value="1"/>
</dbReference>
<dbReference type="Gene3D" id="3.40.50.300">
    <property type="entry name" value="P-loop containing nucleotide triphosphate hydrolases"/>
    <property type="match status" value="1"/>
</dbReference>
<dbReference type="PROSITE" id="PS50893">
    <property type="entry name" value="ABC_TRANSPORTER_2"/>
    <property type="match status" value="1"/>
</dbReference>
<dbReference type="GO" id="GO:0016887">
    <property type="term" value="F:ATP hydrolysis activity"/>
    <property type="evidence" value="ECO:0007669"/>
    <property type="project" value="InterPro"/>
</dbReference>
<gene>
    <name evidence="4" type="ORF">SAMN05421737_11112</name>
</gene>
<keyword evidence="2 4" id="KW-0067">ATP-binding</keyword>
<accession>A0A1G6MVR5</accession>
<name>A0A1G6MVR5_9BACI</name>
<evidence type="ECO:0000313" key="5">
    <source>
        <dbReference type="Proteomes" id="UP000242662"/>
    </source>
</evidence>
<keyword evidence="1" id="KW-0547">Nucleotide-binding</keyword>
<evidence type="ECO:0000259" key="3">
    <source>
        <dbReference type="PROSITE" id="PS50893"/>
    </source>
</evidence>
<evidence type="ECO:0000256" key="1">
    <source>
        <dbReference type="ARBA" id="ARBA00022741"/>
    </source>
</evidence>
<dbReference type="PANTHER" id="PTHR43582:SF2">
    <property type="entry name" value="LINEARMYCIN RESISTANCE ATP-BINDING PROTEIN LNRL"/>
    <property type="match status" value="1"/>
</dbReference>
<dbReference type="SMART" id="SM00382">
    <property type="entry name" value="AAA"/>
    <property type="match status" value="1"/>
</dbReference>
<dbReference type="AlphaFoldDB" id="A0A1G6MVR5"/>
<dbReference type="InterPro" id="IPR003439">
    <property type="entry name" value="ABC_transporter-like_ATP-bd"/>
</dbReference>
<dbReference type="InterPro" id="IPR003593">
    <property type="entry name" value="AAA+_ATPase"/>
</dbReference>
<dbReference type="Pfam" id="PF00005">
    <property type="entry name" value="ABC_tran"/>
    <property type="match status" value="1"/>
</dbReference>
<dbReference type="InterPro" id="IPR027417">
    <property type="entry name" value="P-loop_NTPase"/>
</dbReference>
<dbReference type="PANTHER" id="PTHR43582">
    <property type="entry name" value="LINEARMYCIN RESISTANCE ATP-BINDING PROTEIN LNRL"/>
    <property type="match status" value="1"/>
</dbReference>
<reference evidence="5" key="1">
    <citation type="submission" date="2016-09" db="EMBL/GenBank/DDBJ databases">
        <authorList>
            <person name="Varghese N."/>
            <person name="Submissions S."/>
        </authorList>
    </citation>
    <scope>NUCLEOTIDE SEQUENCE [LARGE SCALE GENOMIC DNA]</scope>
    <source>
        <strain evidence="5">25nlg</strain>
    </source>
</reference>
<dbReference type="OrthoDB" id="9804819at2"/>
<feature type="domain" description="ABC transporter" evidence="3">
    <location>
        <begin position="2"/>
        <end position="220"/>
    </location>
</feature>
<sequence>MIRVEDVSKHYGSKQALNKVELHVPAGVCYGLIGPNGSGKSTLMKILAGVIREYEGKFIVPGSLGYVPQEISLEETLTAFDNLRFFGKIYGLTGAHLAGRIEAVLAAIGLKERATDKVNTFSGGMKRRLNIGCALLHEPEFVIMDEPTVGVDPQSRRHIFLLVEQLKRQGTTIIYTSHHMEEVESLCDDVAFIDRGKIVEQGSIDALLRRYAQSAVFIKGEGVVRDWFELVERVEEKDGGWLVHAEEPLETLKQLSMRCQEEKISPTQLGLVEARLEDIFFSLTGTDLRDSEGGDE</sequence>
<dbReference type="SUPFAM" id="SSF52540">
    <property type="entry name" value="P-loop containing nucleoside triphosphate hydrolases"/>
    <property type="match status" value="1"/>
</dbReference>
<dbReference type="RefSeq" id="WP_090776424.1">
    <property type="nucleotide sequence ID" value="NZ_FMYM01000011.1"/>
</dbReference>
<dbReference type="InterPro" id="IPR017871">
    <property type="entry name" value="ABC_transporter-like_CS"/>
</dbReference>
<protein>
    <submittedName>
        <fullName evidence="4">ABC-2 type transport system ATP-binding protein</fullName>
    </submittedName>
</protein>
<keyword evidence="5" id="KW-1185">Reference proteome</keyword>